<feature type="binding site" evidence="7">
    <location>
        <position position="460"/>
    </location>
    <ligand>
        <name>Na(+)</name>
        <dbReference type="ChEBI" id="CHEBI:29101"/>
        <label>1</label>
    </ligand>
</feature>
<keyword evidence="7" id="KW-0915">Sodium</keyword>
<keyword evidence="7" id="KW-0479">Metal-binding</keyword>
<dbReference type="OMA" id="FIMFDEY"/>
<dbReference type="PROSITE" id="PS50267">
    <property type="entry name" value="NA_NEUROTRAN_SYMP_3"/>
    <property type="match status" value="1"/>
</dbReference>
<dbReference type="GO" id="GO:0005332">
    <property type="term" value="F:gamma-aminobutyric acid:sodium:chloride symporter activity"/>
    <property type="evidence" value="ECO:0007669"/>
    <property type="project" value="TreeGrafter"/>
</dbReference>
<gene>
    <name evidence="11" type="primary">Cre-snf-9</name>
    <name evidence="11" type="ORF">CRE_28689</name>
</gene>
<feature type="binding site" evidence="7">
    <location>
        <position position="73"/>
    </location>
    <ligand>
        <name>Na(+)</name>
        <dbReference type="ChEBI" id="CHEBI:29101"/>
        <label>1</label>
    </ligand>
</feature>
<dbReference type="AlphaFoldDB" id="E3MK17"/>
<reference evidence="11" key="1">
    <citation type="submission" date="2007-07" db="EMBL/GenBank/DDBJ databases">
        <title>PCAP assembly of the Caenorhabditis remanei genome.</title>
        <authorList>
            <consortium name="The Caenorhabditis remanei Sequencing Consortium"/>
            <person name="Wilson R.K."/>
        </authorList>
    </citation>
    <scope>NUCLEOTIDE SEQUENCE [LARGE SCALE GENOMIC DNA]</scope>
    <source>
        <strain evidence="11">PB4641</strain>
    </source>
</reference>
<dbReference type="FunCoup" id="E3MK17">
    <property type="interactions" value="2"/>
</dbReference>
<dbReference type="PANTHER" id="PTHR11616">
    <property type="entry name" value="SODIUM/CHLORIDE DEPENDENT TRANSPORTER"/>
    <property type="match status" value="1"/>
</dbReference>
<keyword evidence="4" id="KW-0769">Symport</keyword>
<keyword evidence="5 10" id="KW-1133">Transmembrane helix</keyword>
<evidence type="ECO:0000256" key="1">
    <source>
        <dbReference type="ARBA" id="ARBA00004141"/>
    </source>
</evidence>
<keyword evidence="8" id="KW-1015">Disulfide bond</keyword>
<evidence type="ECO:0000256" key="8">
    <source>
        <dbReference type="PIRSR" id="PIRSR600175-2"/>
    </source>
</evidence>
<keyword evidence="6 10" id="KW-0472">Membrane</keyword>
<feature type="disulfide bond" evidence="8">
    <location>
        <begin position="173"/>
        <end position="183"/>
    </location>
</feature>
<feature type="binding site" evidence="7">
    <location>
        <position position="66"/>
    </location>
    <ligand>
        <name>Na(+)</name>
        <dbReference type="ChEBI" id="CHEBI:29101"/>
        <label>1</label>
    </ligand>
</feature>
<evidence type="ECO:0000256" key="6">
    <source>
        <dbReference type="ARBA" id="ARBA00023136"/>
    </source>
</evidence>
<evidence type="ECO:0000313" key="12">
    <source>
        <dbReference type="Proteomes" id="UP000008281"/>
    </source>
</evidence>
<dbReference type="Proteomes" id="UP000008281">
    <property type="component" value="Unassembled WGS sequence"/>
</dbReference>
<dbReference type="GO" id="GO:0043005">
    <property type="term" value="C:neuron projection"/>
    <property type="evidence" value="ECO:0007669"/>
    <property type="project" value="TreeGrafter"/>
</dbReference>
<accession>E3MK17</accession>
<feature type="binding site" evidence="7">
    <location>
        <position position="363"/>
    </location>
    <ligand>
        <name>Na(+)</name>
        <dbReference type="ChEBI" id="CHEBI:29101"/>
        <label>1</label>
    </ligand>
</feature>
<protein>
    <submittedName>
        <fullName evidence="11">CRE-SNF-9 protein</fullName>
    </submittedName>
</protein>
<dbReference type="CDD" id="cd10324">
    <property type="entry name" value="SLC6sbd"/>
    <property type="match status" value="1"/>
</dbReference>
<proteinExistence type="predicted"/>
<feature type="binding site" evidence="7">
    <location>
        <position position="68"/>
    </location>
    <ligand>
        <name>Na(+)</name>
        <dbReference type="ChEBI" id="CHEBI:29101"/>
        <label>1</label>
    </ligand>
</feature>
<evidence type="ECO:0000256" key="7">
    <source>
        <dbReference type="PIRSR" id="PIRSR600175-1"/>
    </source>
</evidence>
<evidence type="ECO:0000313" key="11">
    <source>
        <dbReference type="EMBL" id="EFP03780.1"/>
    </source>
</evidence>
<feature type="transmembrane region" description="Helical" evidence="10">
    <location>
        <begin position="448"/>
        <end position="468"/>
    </location>
</feature>
<feature type="transmembrane region" description="Helical" evidence="10">
    <location>
        <begin position="611"/>
        <end position="633"/>
    </location>
</feature>
<dbReference type="GO" id="GO:0046872">
    <property type="term" value="F:metal ion binding"/>
    <property type="evidence" value="ECO:0007669"/>
    <property type="project" value="UniProtKB-KW"/>
</dbReference>
<sequence>MNVSSEGVTSPQQRRSPSDSSVVEDQRIASEIAKDSASSKEIEVNEIDPCRGAWGNQLEFLLSTLGMAVGLGNIWRFPTRAYNNGGCAFLVPYISCALLFGLPAVYLEFLLGQYHRTTAPIIFRRFAPILQGVGWMAVAVSSLVAIYYIIIIGWSTVYMAAIVMGHTGMWNRCGNEWNVLETCMDSGMKAMCSSFNKTGNETAPSWANLSAVGRGVSYVYFNSTCYDRLDLISNKTMTASEQYFFNYVVTPSAGFLDFNSMNMKSFIGMNVCWIIVILILWKGVDYMGKASYVSYCHFTILHYHPAVFPWNHFGWCGRWTLLLFGKPGLVKGNSKDTKIPEIQIFQVFAPATWGEALKQLCFSLGIGYGGLIGMSSFSRPDNNCFRDALIVIIGDTMMSLVGGAAVFSTLGFLAKQRGCAVSDVVNDGFSLAFVAFPEALGRMPLPELWSFLFFMMLFFLGISTEVAYVNVFCSSICDQFVNLRKKKWLVVVGWCLVLYVMGVVMVTDGGFYWFIMFDEYAAGVSSCCAVTAEVLIVAYVYGRRNQQADMKEMFGPAKKKCTSWTGPHSPYFGFNWMFITPTLGSILIILASIRDYPYKSRPDVYPPAFDFVGWIVCLLPMAMVPIFALLAFIEFKRNGHDLRGLFMKQRQLKSYARIYKGMSLKDRVKQRILPDREPWDDKPTGYKFNIQTISSSSSSRSTTGSQNYSEKADLLNSASSIATTHSKVQ</sequence>
<name>E3MK17_CAERE</name>
<feature type="transmembrane region" description="Helical" evidence="10">
    <location>
        <begin position="60"/>
        <end position="78"/>
    </location>
</feature>
<dbReference type="PRINTS" id="PR00176">
    <property type="entry name" value="NANEUSMPORT"/>
</dbReference>
<evidence type="ECO:0000256" key="4">
    <source>
        <dbReference type="ARBA" id="ARBA00022847"/>
    </source>
</evidence>
<dbReference type="OrthoDB" id="6581954at2759"/>
<dbReference type="InParanoid" id="E3MK17"/>
<dbReference type="InterPro" id="IPR037272">
    <property type="entry name" value="SNS_sf"/>
</dbReference>
<feature type="binding site" evidence="7">
    <location>
        <position position="69"/>
    </location>
    <ligand>
        <name>Na(+)</name>
        <dbReference type="ChEBI" id="CHEBI:29101"/>
        <label>1</label>
    </ligand>
</feature>
<dbReference type="HOGENOM" id="CLU_006855_9_5_1"/>
<organism evidence="12">
    <name type="scientific">Caenorhabditis remanei</name>
    <name type="common">Caenorhabditis vulgaris</name>
    <dbReference type="NCBI Taxonomy" id="31234"/>
    <lineage>
        <taxon>Eukaryota</taxon>
        <taxon>Metazoa</taxon>
        <taxon>Ecdysozoa</taxon>
        <taxon>Nematoda</taxon>
        <taxon>Chromadorea</taxon>
        <taxon>Rhabditida</taxon>
        <taxon>Rhabditina</taxon>
        <taxon>Rhabditomorpha</taxon>
        <taxon>Rhabditoidea</taxon>
        <taxon>Rhabditidae</taxon>
        <taxon>Peloderinae</taxon>
        <taxon>Caenorhabditis</taxon>
    </lineage>
</organism>
<keyword evidence="3 10" id="KW-0812">Transmembrane</keyword>
<feature type="transmembrane region" description="Helical" evidence="10">
    <location>
        <begin position="266"/>
        <end position="284"/>
    </location>
</feature>
<evidence type="ECO:0000256" key="3">
    <source>
        <dbReference type="ARBA" id="ARBA00022692"/>
    </source>
</evidence>
<feature type="transmembrane region" description="Helical" evidence="10">
    <location>
        <begin position="520"/>
        <end position="541"/>
    </location>
</feature>
<feature type="region of interest" description="Disordered" evidence="9">
    <location>
        <begin position="1"/>
        <end position="24"/>
    </location>
</feature>
<feature type="transmembrane region" description="Helical" evidence="10">
    <location>
        <begin position="488"/>
        <end position="514"/>
    </location>
</feature>
<dbReference type="STRING" id="31234.E3MK17"/>
<feature type="compositionally biased region" description="Low complexity" evidence="9">
    <location>
        <begin position="10"/>
        <end position="23"/>
    </location>
</feature>
<dbReference type="InterPro" id="IPR000175">
    <property type="entry name" value="Na/ntran_symport"/>
</dbReference>
<feature type="transmembrane region" description="Helical" evidence="10">
    <location>
        <begin position="572"/>
        <end position="591"/>
    </location>
</feature>
<evidence type="ECO:0000256" key="5">
    <source>
        <dbReference type="ARBA" id="ARBA00022989"/>
    </source>
</evidence>
<evidence type="ECO:0000256" key="10">
    <source>
        <dbReference type="SAM" id="Phobius"/>
    </source>
</evidence>
<dbReference type="PANTHER" id="PTHR11616:SF322">
    <property type="entry name" value="TRANSPORTER"/>
    <property type="match status" value="1"/>
</dbReference>
<feature type="transmembrane region" description="Helical" evidence="10">
    <location>
        <begin position="389"/>
        <end position="414"/>
    </location>
</feature>
<evidence type="ECO:0000256" key="2">
    <source>
        <dbReference type="ARBA" id="ARBA00022448"/>
    </source>
</evidence>
<dbReference type="SUPFAM" id="SSF161070">
    <property type="entry name" value="SNF-like"/>
    <property type="match status" value="1"/>
</dbReference>
<dbReference type="eggNOG" id="KOG3660">
    <property type="taxonomic scope" value="Eukaryota"/>
</dbReference>
<dbReference type="Pfam" id="PF00209">
    <property type="entry name" value="SNF"/>
    <property type="match status" value="1"/>
</dbReference>
<dbReference type="GO" id="GO:0005886">
    <property type="term" value="C:plasma membrane"/>
    <property type="evidence" value="ECO:0007669"/>
    <property type="project" value="TreeGrafter"/>
</dbReference>
<keyword evidence="12" id="KW-1185">Reference proteome</keyword>
<keyword evidence="2" id="KW-0813">Transport</keyword>
<dbReference type="EMBL" id="DS268451">
    <property type="protein sequence ID" value="EFP03780.1"/>
    <property type="molecule type" value="Genomic_DNA"/>
</dbReference>
<feature type="transmembrane region" description="Helical" evidence="10">
    <location>
        <begin position="90"/>
        <end position="110"/>
    </location>
</feature>
<evidence type="ECO:0000256" key="9">
    <source>
        <dbReference type="SAM" id="MobiDB-lite"/>
    </source>
</evidence>
<comment type="subcellular location">
    <subcellularLocation>
        <location evidence="1">Membrane</location>
        <topology evidence="1">Multi-pass membrane protein</topology>
    </subcellularLocation>
</comment>